<proteinExistence type="predicted"/>
<dbReference type="InterPro" id="IPR051213">
    <property type="entry name" value="START_lipid_transfer"/>
</dbReference>
<accession>A0A7T4QYS1</accession>
<evidence type="ECO:0000256" key="1">
    <source>
        <dbReference type="SAM" id="SignalP"/>
    </source>
</evidence>
<dbReference type="Proteomes" id="UP000596063">
    <property type="component" value="Chromosome"/>
</dbReference>
<dbReference type="GO" id="GO:0005737">
    <property type="term" value="C:cytoplasm"/>
    <property type="evidence" value="ECO:0007669"/>
    <property type="project" value="UniProtKB-ARBA"/>
</dbReference>
<dbReference type="InterPro" id="IPR028347">
    <property type="entry name" value="START_dom_prot"/>
</dbReference>
<gene>
    <name evidence="3" type="ORF">I6N98_13010</name>
</gene>
<feature type="chain" id="PRO_5032519229" description="START domain-containing protein" evidence="1">
    <location>
        <begin position="29"/>
        <end position="232"/>
    </location>
</feature>
<dbReference type="RefSeq" id="WP_198568782.1">
    <property type="nucleotide sequence ID" value="NZ_CP066167.1"/>
</dbReference>
<dbReference type="PROSITE" id="PS50848">
    <property type="entry name" value="START"/>
    <property type="match status" value="1"/>
</dbReference>
<feature type="signal peptide" evidence="1">
    <location>
        <begin position="1"/>
        <end position="28"/>
    </location>
</feature>
<dbReference type="GO" id="GO:0008289">
    <property type="term" value="F:lipid binding"/>
    <property type="evidence" value="ECO:0007669"/>
    <property type="project" value="InterPro"/>
</dbReference>
<dbReference type="KEGG" id="snan:I6N98_13010"/>
<name>A0A7T4QYS1_9GAMM</name>
<keyword evidence="1" id="KW-0732">Signal</keyword>
<organism evidence="3 4">
    <name type="scientific">Spongiibacter nanhainus</name>
    <dbReference type="NCBI Taxonomy" id="2794344"/>
    <lineage>
        <taxon>Bacteria</taxon>
        <taxon>Pseudomonadati</taxon>
        <taxon>Pseudomonadota</taxon>
        <taxon>Gammaproteobacteria</taxon>
        <taxon>Cellvibrionales</taxon>
        <taxon>Spongiibacteraceae</taxon>
        <taxon>Spongiibacter</taxon>
    </lineage>
</organism>
<protein>
    <recommendedName>
        <fullName evidence="2">START domain-containing protein</fullName>
    </recommendedName>
</protein>
<dbReference type="AlphaFoldDB" id="A0A7T4QYS1"/>
<evidence type="ECO:0000313" key="3">
    <source>
        <dbReference type="EMBL" id="QQD17280.1"/>
    </source>
</evidence>
<dbReference type="InterPro" id="IPR023393">
    <property type="entry name" value="START-like_dom_sf"/>
</dbReference>
<sequence length="232" mass="25687">MERVLSTGKAFVGLKRLMIAMMAFVAMAATAGDGAKVGEWQLEKEEDGVQIYARSVEGWEIREILAVTTLSTTPGSVLAVLNDVEENAPKLSDVVRNSAIEQRESATRYRIYTVMDMPWPLSDRDSFNQRVIEHDADSGVVTITDTATQGIKPEQEDLVRIQASRQQWRLTPLEDGQTKVELQILVDPNGPIPSSLINSMSVGQPIGTMETLKKLVQQPEYRDAELVVAQES</sequence>
<dbReference type="EMBL" id="CP066167">
    <property type="protein sequence ID" value="QQD17280.1"/>
    <property type="molecule type" value="Genomic_DNA"/>
</dbReference>
<dbReference type="Pfam" id="PF01852">
    <property type="entry name" value="START"/>
    <property type="match status" value="1"/>
</dbReference>
<dbReference type="PIRSF" id="PIRSF039033">
    <property type="entry name" value="START_dom"/>
    <property type="match status" value="1"/>
</dbReference>
<evidence type="ECO:0000259" key="2">
    <source>
        <dbReference type="PROSITE" id="PS50848"/>
    </source>
</evidence>
<keyword evidence="4" id="KW-1185">Reference proteome</keyword>
<dbReference type="Gene3D" id="3.30.530.20">
    <property type="match status" value="1"/>
</dbReference>
<dbReference type="SUPFAM" id="SSF55961">
    <property type="entry name" value="Bet v1-like"/>
    <property type="match status" value="1"/>
</dbReference>
<dbReference type="InterPro" id="IPR002913">
    <property type="entry name" value="START_lipid-bd_dom"/>
</dbReference>
<feature type="domain" description="START" evidence="2">
    <location>
        <begin position="40"/>
        <end position="221"/>
    </location>
</feature>
<evidence type="ECO:0000313" key="4">
    <source>
        <dbReference type="Proteomes" id="UP000596063"/>
    </source>
</evidence>
<dbReference type="PANTHER" id="PTHR19308:SF14">
    <property type="entry name" value="START DOMAIN-CONTAINING PROTEIN"/>
    <property type="match status" value="1"/>
</dbReference>
<reference evidence="3 4" key="1">
    <citation type="submission" date="2020-12" db="EMBL/GenBank/DDBJ databases">
        <authorList>
            <person name="Shan Y."/>
        </authorList>
    </citation>
    <scope>NUCLEOTIDE SEQUENCE [LARGE SCALE GENOMIC DNA]</scope>
    <source>
        <strain evidence="4">csc3.9</strain>
    </source>
</reference>
<dbReference type="PANTHER" id="PTHR19308">
    <property type="entry name" value="PHOSPHATIDYLCHOLINE TRANSFER PROTEIN"/>
    <property type="match status" value="1"/>
</dbReference>